<accession>A0A6G0XZC8</accession>
<proteinExistence type="predicted"/>
<dbReference type="OrthoDB" id="6666876at2759"/>
<dbReference type="CDD" id="cd09487">
    <property type="entry name" value="SAM_superfamily"/>
    <property type="match status" value="1"/>
</dbReference>
<dbReference type="PANTHER" id="PTHR31912">
    <property type="entry name" value="IP13529P"/>
    <property type="match status" value="1"/>
</dbReference>
<gene>
    <name evidence="2" type="ORF">FWK35_00028518</name>
</gene>
<sequence>MADADVANMLKAWGLEQYIDVFQNEGIDITCLNILSEEMMRELVPKIGHRAKLKANIDEWKKVLDITSSQITIMDISSPLSIDFESPSTSSLASIEGLTDTPSDTEISFTSSNNQTLNVSNSNAINNQHSNLSLIHQSSESVQNLVLNYLNNSNEGKGILFKYRESGLLDNLGRRKLCNLIVRKELENEPDKIVTSQKLLLLSQEITAIFPKEHIRPTVKKAAKGKLLDCFNNRRREFKKAGVITHHLRGTTTIEPNFLNLNTLVNSDIENVEEPIKWLNNSSDPWDIVEKYWDITKSYRLRNVLNSVTQTVSQYMNEFPALKKPVGYKLLLEDFKFLYPEKTQSLFENIPIYKDRILEHAKSISTNLRDPTLKSLLHEYLDQAQENEESSLVAVFMVLPFLFSPVTIKKKKGKGNWRPSKSEMRDGFILHLRSHAELQESITRRKQKYEQLAFTLQPLIIIIGPTISDIAQYFVLVDDTYYFVNSIITAVDCCFKIIHALHAEYPVESKPVWYFIQKGCYKLKTSWDVEYVTDCNRSFHLLNSFKKHLNSHTKYLSIDSSSTHELNCTQSLSTGNPEYVASNTVVTVSSPQSSNTESELPETQINTFLASLYSNSQIPRNVVQEVMDGMNEIIGGITSTLKKGILEQFVDKNEISCGDFFEYFNSAINNIDKTFLNLDTEYKRFKYFTELGTYIPPQEYIIGQRLNDSTMSNTFSIRPINCTQQCIPIRYVLKKFFQMKNILSDTLKYINDIIHCETILMNFIQGSVWKEKQEKHDSQCVLPIFLFFDDYEVGNPLGSHSGVHKLGAVYISIPCLPPHIQSTLKTIFLALLFHSTDRQKFGNNIIFKPLIDELNFLGEQGIDIESNGELVNIKFELGLILGDNLGIHSITGFVESFSANYPCRMCKVHKEIMRKQCYVDETLIRVVDDYNFDLIENNVSSSGISGICVWNDVRGFKIFDHVGVDMMHDLLEGVMKYDLSFLISYYVLELKLFSLEVLNNRIISFDYGPDKGNKPCVLNMDHIRKNTIRISASEMMSLVRYFGLLIGDFVPQNEPVWYLYISLRKILDILTSTSFQKECSKLLQILVAEHNELYLILSKNNLKPKYHYLLHYPTMMLKFGPLINLWSMRFEAKHRISKIAANTSSNRRNICKTLAIKHQLQLNHLFLKGTLGRNIEFSPPQSVVDIDSIIKKIKVFTKIEVSDSLWKYTWINIKGTRYQPKMVLTLNIHEIELPVFCLINEIFVYNNDQVVFFCSELNTIMFNEHFFAYEVEVDTTKSIFVSYDSLLNSIPNNINILSSGKRYITVRGGL</sequence>
<organism evidence="2 3">
    <name type="scientific">Aphis craccivora</name>
    <name type="common">Cowpea aphid</name>
    <dbReference type="NCBI Taxonomy" id="307492"/>
    <lineage>
        <taxon>Eukaryota</taxon>
        <taxon>Metazoa</taxon>
        <taxon>Ecdysozoa</taxon>
        <taxon>Arthropoda</taxon>
        <taxon>Hexapoda</taxon>
        <taxon>Insecta</taxon>
        <taxon>Pterygota</taxon>
        <taxon>Neoptera</taxon>
        <taxon>Paraneoptera</taxon>
        <taxon>Hemiptera</taxon>
        <taxon>Sternorrhyncha</taxon>
        <taxon>Aphidomorpha</taxon>
        <taxon>Aphidoidea</taxon>
        <taxon>Aphididae</taxon>
        <taxon>Aphidini</taxon>
        <taxon>Aphis</taxon>
        <taxon>Aphis</taxon>
    </lineage>
</organism>
<evidence type="ECO:0000313" key="3">
    <source>
        <dbReference type="Proteomes" id="UP000478052"/>
    </source>
</evidence>
<dbReference type="Pfam" id="PF00536">
    <property type="entry name" value="SAM_1"/>
    <property type="match status" value="1"/>
</dbReference>
<dbReference type="InterPro" id="IPR013761">
    <property type="entry name" value="SAM/pointed_sf"/>
</dbReference>
<dbReference type="PANTHER" id="PTHR31912:SF34">
    <property type="entry name" value="NOTOCHORD-RELATED PROTEIN"/>
    <property type="match status" value="1"/>
</dbReference>
<comment type="caution">
    <text evidence="2">The sequence shown here is derived from an EMBL/GenBank/DDBJ whole genome shotgun (WGS) entry which is preliminary data.</text>
</comment>
<dbReference type="InterPro" id="IPR001660">
    <property type="entry name" value="SAM"/>
</dbReference>
<dbReference type="Proteomes" id="UP000478052">
    <property type="component" value="Unassembled WGS sequence"/>
</dbReference>
<feature type="domain" description="SAM" evidence="1">
    <location>
        <begin position="4"/>
        <end position="61"/>
    </location>
</feature>
<protein>
    <submittedName>
        <fullName evidence="2">SAM domain-containing protein</fullName>
    </submittedName>
</protein>
<evidence type="ECO:0000259" key="1">
    <source>
        <dbReference type="Pfam" id="PF00536"/>
    </source>
</evidence>
<dbReference type="SUPFAM" id="SSF47769">
    <property type="entry name" value="SAM/Pointed domain"/>
    <property type="match status" value="1"/>
</dbReference>
<name>A0A6G0XZC8_APHCR</name>
<reference evidence="2 3" key="1">
    <citation type="submission" date="2019-08" db="EMBL/GenBank/DDBJ databases">
        <title>Whole genome of Aphis craccivora.</title>
        <authorList>
            <person name="Voronova N.V."/>
            <person name="Shulinski R.S."/>
            <person name="Bandarenka Y.V."/>
            <person name="Zhorov D.G."/>
            <person name="Warner D."/>
        </authorList>
    </citation>
    <scope>NUCLEOTIDE SEQUENCE [LARGE SCALE GENOMIC DNA]</scope>
    <source>
        <strain evidence="2">180601</strain>
        <tissue evidence="2">Whole Body</tissue>
    </source>
</reference>
<dbReference type="EMBL" id="VUJU01007361">
    <property type="protein sequence ID" value="KAF0746011.1"/>
    <property type="molecule type" value="Genomic_DNA"/>
</dbReference>
<evidence type="ECO:0000313" key="2">
    <source>
        <dbReference type="EMBL" id="KAF0746011.1"/>
    </source>
</evidence>
<dbReference type="Gene3D" id="1.10.150.50">
    <property type="entry name" value="Transcription Factor, Ets-1"/>
    <property type="match status" value="1"/>
</dbReference>
<keyword evidence="3" id="KW-1185">Reference proteome</keyword>